<accession>A0A3M7SN44</accession>
<proteinExistence type="predicted"/>
<evidence type="ECO:0000313" key="1">
    <source>
        <dbReference type="EMBL" id="RNA37115.1"/>
    </source>
</evidence>
<evidence type="ECO:0000313" key="2">
    <source>
        <dbReference type="Proteomes" id="UP000276133"/>
    </source>
</evidence>
<sequence>MCSSQSKWLKFFFKQNITKVYISFALNAKCTGLNFEKNQFFEIVKFLTITYRFLPKITANNPGYTLKNDNIKRSAEQWWPDEFLAIKLKTRLNAIFAAVSGFSA</sequence>
<protein>
    <submittedName>
        <fullName evidence="1">Uncharacterized protein</fullName>
    </submittedName>
</protein>
<dbReference type="AlphaFoldDB" id="A0A3M7SN44"/>
<name>A0A3M7SN44_BRAPC</name>
<dbReference type="Proteomes" id="UP000276133">
    <property type="component" value="Unassembled WGS sequence"/>
</dbReference>
<gene>
    <name evidence="1" type="ORF">BpHYR1_045296</name>
</gene>
<reference evidence="1 2" key="1">
    <citation type="journal article" date="2018" name="Sci. Rep.">
        <title>Genomic signatures of local adaptation to the degree of environmental predictability in rotifers.</title>
        <authorList>
            <person name="Franch-Gras L."/>
            <person name="Hahn C."/>
            <person name="Garcia-Roger E.M."/>
            <person name="Carmona M.J."/>
            <person name="Serra M."/>
            <person name="Gomez A."/>
        </authorList>
    </citation>
    <scope>NUCLEOTIDE SEQUENCE [LARGE SCALE GENOMIC DNA]</scope>
    <source>
        <strain evidence="1">HYR1</strain>
    </source>
</reference>
<organism evidence="1 2">
    <name type="scientific">Brachionus plicatilis</name>
    <name type="common">Marine rotifer</name>
    <name type="synonym">Brachionus muelleri</name>
    <dbReference type="NCBI Taxonomy" id="10195"/>
    <lineage>
        <taxon>Eukaryota</taxon>
        <taxon>Metazoa</taxon>
        <taxon>Spiralia</taxon>
        <taxon>Gnathifera</taxon>
        <taxon>Rotifera</taxon>
        <taxon>Eurotatoria</taxon>
        <taxon>Monogononta</taxon>
        <taxon>Pseudotrocha</taxon>
        <taxon>Ploima</taxon>
        <taxon>Brachionidae</taxon>
        <taxon>Brachionus</taxon>
    </lineage>
</organism>
<comment type="caution">
    <text evidence="1">The sequence shown here is derived from an EMBL/GenBank/DDBJ whole genome shotgun (WGS) entry which is preliminary data.</text>
</comment>
<keyword evidence="2" id="KW-1185">Reference proteome</keyword>
<dbReference type="EMBL" id="REGN01001094">
    <property type="protein sequence ID" value="RNA37115.1"/>
    <property type="molecule type" value="Genomic_DNA"/>
</dbReference>